<evidence type="ECO:0000313" key="1">
    <source>
        <dbReference type="EMBL" id="RRR50215.1"/>
    </source>
</evidence>
<dbReference type="AlphaFoldDB" id="A0A426T8H7"/>
<reference evidence="1 2" key="1">
    <citation type="submission" date="2018-11" db="EMBL/GenBank/DDBJ databases">
        <authorList>
            <person name="Stevens M.J."/>
            <person name="Cernela N."/>
            <person name="Spoerry Serrano N."/>
            <person name="Schmitt S."/>
            <person name="Schrenzel J."/>
            <person name="Stephan R."/>
        </authorList>
    </citation>
    <scope>NUCLEOTIDE SEQUENCE [LARGE SCALE GENOMIC DNA]</scope>
    <source>
        <strain evidence="1 2">SS1014</strain>
    </source>
</reference>
<evidence type="ECO:0000313" key="2">
    <source>
        <dbReference type="Proteomes" id="UP000273973"/>
    </source>
</evidence>
<name>A0A426T8H7_STRSU</name>
<comment type="caution">
    <text evidence="1">The sequence shown here is derived from an EMBL/GenBank/DDBJ whole genome shotgun (WGS) entry which is preliminary data.</text>
</comment>
<dbReference type="RefSeq" id="WP_024418769.1">
    <property type="nucleotide sequence ID" value="NZ_JAIMEV010000005.1"/>
</dbReference>
<protein>
    <submittedName>
        <fullName evidence="1">Uncharacterized protein</fullName>
    </submittedName>
</protein>
<proteinExistence type="predicted"/>
<sequence>MIDNNDVSKVEHDSIKIDVDSLTNLPEKIGLEQSSLMISALTNSLSNFQNVINKTNLSALIAASNALNTSSLANLTHLTLPFEKLSSSIQINKSAINAISEVVSLYNKVWAGEHLQAIQSITESARRLIDSYQIDYSKIVSNLSEVLKSLPSPYTKEEIEQITLRVKQLAEDGWVIYFQDSNIYRRICTEDWIEIEEKWFVTLRERLADKDAIAELQNSQCYSKPLIKSMVDSYRNQNFYSAYTLASLAIDGALNRVSEMTSSKKRIPVGHNAVEEIDELFIDKSFTDIGLMYWLYNFFKDTKRFTIHEPNRHMIGHGRWEGEITEKMFLQLFNVILYIYDEYDYWVEVIRYEQQNEG</sequence>
<accession>A0A426T8H7</accession>
<dbReference type="Proteomes" id="UP000273973">
    <property type="component" value="Unassembled WGS sequence"/>
</dbReference>
<organism evidence="1 2">
    <name type="scientific">Streptococcus suis</name>
    <dbReference type="NCBI Taxonomy" id="1307"/>
    <lineage>
        <taxon>Bacteria</taxon>
        <taxon>Bacillati</taxon>
        <taxon>Bacillota</taxon>
        <taxon>Bacilli</taxon>
        <taxon>Lactobacillales</taxon>
        <taxon>Streptococcaceae</taxon>
        <taxon>Streptococcus</taxon>
    </lineage>
</organism>
<dbReference type="EMBL" id="RSDG01000003">
    <property type="protein sequence ID" value="RRR50215.1"/>
    <property type="molecule type" value="Genomic_DNA"/>
</dbReference>
<reference evidence="1 2" key="2">
    <citation type="submission" date="2018-12" db="EMBL/GenBank/DDBJ databases">
        <title>Whole-genome sequences of fifteen clinical Streptococcus suis strains isolated from pigs between 2006 and 2018.</title>
        <authorList>
            <person name="Stevens M.J.A."/>
            <person name="Cernela N."/>
            <person name="Spoerry Serrano N."/>
            <person name="Schmitt S."/>
            <person name="Schrenzel J."/>
            <person name="Stephan R."/>
        </authorList>
    </citation>
    <scope>NUCLEOTIDE SEQUENCE [LARGE SCALE GENOMIC DNA]</scope>
    <source>
        <strain evidence="1 2">SS1014</strain>
    </source>
</reference>
<gene>
    <name evidence="1" type="ORF">EJA00_00890</name>
</gene>